<evidence type="ECO:0000313" key="2">
    <source>
        <dbReference type="EMBL" id="KAJ8922363.1"/>
    </source>
</evidence>
<dbReference type="Proteomes" id="UP001159042">
    <property type="component" value="Unassembled WGS sequence"/>
</dbReference>
<evidence type="ECO:0000313" key="3">
    <source>
        <dbReference type="Proteomes" id="UP001159042"/>
    </source>
</evidence>
<keyword evidence="3" id="KW-1185">Reference proteome</keyword>
<accession>A0AAV8W7G2</accession>
<feature type="signal peptide" evidence="1">
    <location>
        <begin position="1"/>
        <end position="21"/>
    </location>
</feature>
<evidence type="ECO:0000256" key="1">
    <source>
        <dbReference type="SAM" id="SignalP"/>
    </source>
</evidence>
<comment type="caution">
    <text evidence="2">The sequence shown here is derived from an EMBL/GenBank/DDBJ whole genome shotgun (WGS) entry which is preliminary data.</text>
</comment>
<proteinExistence type="predicted"/>
<reference evidence="2 3" key="1">
    <citation type="journal article" date="2023" name="Insect Mol. Biol.">
        <title>Genome sequencing provides insights into the evolution of gene families encoding plant cell wall-degrading enzymes in longhorned beetles.</title>
        <authorList>
            <person name="Shin N.R."/>
            <person name="Okamura Y."/>
            <person name="Kirsch R."/>
            <person name="Pauchet Y."/>
        </authorList>
    </citation>
    <scope>NUCLEOTIDE SEQUENCE [LARGE SCALE GENOMIC DNA]</scope>
    <source>
        <strain evidence="2">EAD_L_NR</strain>
    </source>
</reference>
<dbReference type="EMBL" id="JANEYG010000007">
    <property type="protein sequence ID" value="KAJ8922363.1"/>
    <property type="molecule type" value="Genomic_DNA"/>
</dbReference>
<name>A0AAV8W7G2_9CUCU</name>
<feature type="chain" id="PRO_5043317063" description="Secreted protein" evidence="1">
    <location>
        <begin position="22"/>
        <end position="141"/>
    </location>
</feature>
<gene>
    <name evidence="2" type="ORF">NQ315_004306</name>
</gene>
<dbReference type="AlphaFoldDB" id="A0AAV8W7G2"/>
<keyword evidence="1" id="KW-0732">Signal</keyword>
<sequence length="141" mass="16301">MIPSITISVILATTFFTISQATITPQSSLYDTRVNSLPNYIYSYAQSQDSTNCCIIPTCDDFGHHCYETVSCGYVCSQGRYRPANKYGATPGYRLKEHYMKQDCHFGECKMYRFMCEHCPNPQERDFSIYTVRNDCKNCYH</sequence>
<organism evidence="2 3">
    <name type="scientific">Exocentrus adspersus</name>
    <dbReference type="NCBI Taxonomy" id="1586481"/>
    <lineage>
        <taxon>Eukaryota</taxon>
        <taxon>Metazoa</taxon>
        <taxon>Ecdysozoa</taxon>
        <taxon>Arthropoda</taxon>
        <taxon>Hexapoda</taxon>
        <taxon>Insecta</taxon>
        <taxon>Pterygota</taxon>
        <taxon>Neoptera</taxon>
        <taxon>Endopterygota</taxon>
        <taxon>Coleoptera</taxon>
        <taxon>Polyphaga</taxon>
        <taxon>Cucujiformia</taxon>
        <taxon>Chrysomeloidea</taxon>
        <taxon>Cerambycidae</taxon>
        <taxon>Lamiinae</taxon>
        <taxon>Acanthocinini</taxon>
        <taxon>Exocentrus</taxon>
    </lineage>
</organism>
<evidence type="ECO:0008006" key="4">
    <source>
        <dbReference type="Google" id="ProtNLM"/>
    </source>
</evidence>
<protein>
    <recommendedName>
        <fullName evidence="4">Secreted protein</fullName>
    </recommendedName>
</protein>